<dbReference type="PROSITE" id="PS01180">
    <property type="entry name" value="CUB"/>
    <property type="match status" value="1"/>
</dbReference>
<evidence type="ECO:0000259" key="9">
    <source>
        <dbReference type="PROSITE" id="PS01180"/>
    </source>
</evidence>
<dbReference type="InterPro" id="IPR000742">
    <property type="entry name" value="EGF"/>
</dbReference>
<evidence type="ECO:0000256" key="7">
    <source>
        <dbReference type="SAM" id="Phobius"/>
    </source>
</evidence>
<evidence type="ECO:0000256" key="4">
    <source>
        <dbReference type="ARBA" id="ARBA00023157"/>
    </source>
</evidence>
<keyword evidence="4" id="KW-1015">Disulfide bond</keyword>
<name>A0A671L4S3_9TELE</name>
<dbReference type="Pfam" id="PF00431">
    <property type="entry name" value="CUB"/>
    <property type="match status" value="1"/>
</dbReference>
<dbReference type="GO" id="GO:0030855">
    <property type="term" value="P:epithelial cell differentiation"/>
    <property type="evidence" value="ECO:0007669"/>
    <property type="project" value="UniProtKB-ARBA"/>
</dbReference>
<evidence type="ECO:0000256" key="6">
    <source>
        <dbReference type="SAM" id="MobiDB-lite"/>
    </source>
</evidence>
<dbReference type="InterPro" id="IPR018097">
    <property type="entry name" value="EGF_Ca-bd_CS"/>
</dbReference>
<feature type="domain" description="EGF-like" evidence="10">
    <location>
        <begin position="520"/>
        <end position="559"/>
    </location>
</feature>
<feature type="region of interest" description="Disordered" evidence="6">
    <location>
        <begin position="184"/>
        <end position="219"/>
    </location>
</feature>
<evidence type="ECO:0000259" key="10">
    <source>
        <dbReference type="PROSITE" id="PS50026"/>
    </source>
</evidence>
<organism evidence="11 12">
    <name type="scientific">Sinocyclocheilus anshuiensis</name>
    <dbReference type="NCBI Taxonomy" id="1608454"/>
    <lineage>
        <taxon>Eukaryota</taxon>
        <taxon>Metazoa</taxon>
        <taxon>Chordata</taxon>
        <taxon>Craniata</taxon>
        <taxon>Vertebrata</taxon>
        <taxon>Euteleostomi</taxon>
        <taxon>Actinopterygii</taxon>
        <taxon>Neopterygii</taxon>
        <taxon>Teleostei</taxon>
        <taxon>Ostariophysi</taxon>
        <taxon>Cypriniformes</taxon>
        <taxon>Cyprinidae</taxon>
        <taxon>Cyprininae</taxon>
        <taxon>Sinocyclocheilus</taxon>
    </lineage>
</organism>
<dbReference type="OrthoDB" id="2015116at2759"/>
<dbReference type="Pfam" id="PF07645">
    <property type="entry name" value="EGF_CA"/>
    <property type="match status" value="1"/>
</dbReference>
<dbReference type="SUPFAM" id="SSF49854">
    <property type="entry name" value="Spermadhesin, CUB domain"/>
    <property type="match status" value="1"/>
</dbReference>
<keyword evidence="2 8" id="KW-0732">Signal</keyword>
<feature type="chain" id="PRO_5025434278" evidence="8">
    <location>
        <begin position="25"/>
        <end position="696"/>
    </location>
</feature>
<dbReference type="FunFam" id="2.10.25.10:FF:000038">
    <property type="entry name" value="Fibrillin 2"/>
    <property type="match status" value="1"/>
</dbReference>
<dbReference type="AlphaFoldDB" id="A0A671L4S3"/>
<feature type="domain" description="CUB" evidence="9">
    <location>
        <begin position="51"/>
        <end position="163"/>
    </location>
</feature>
<evidence type="ECO:0000313" key="12">
    <source>
        <dbReference type="Proteomes" id="UP000472260"/>
    </source>
</evidence>
<dbReference type="CDD" id="cd00041">
    <property type="entry name" value="CUB"/>
    <property type="match status" value="1"/>
</dbReference>
<dbReference type="GO" id="GO:0005509">
    <property type="term" value="F:calcium ion binding"/>
    <property type="evidence" value="ECO:0007669"/>
    <property type="project" value="InterPro"/>
</dbReference>
<dbReference type="SMART" id="SM00179">
    <property type="entry name" value="EGF_CA"/>
    <property type="match status" value="1"/>
</dbReference>
<feature type="transmembrane region" description="Helical" evidence="7">
    <location>
        <begin position="584"/>
        <end position="606"/>
    </location>
</feature>
<evidence type="ECO:0000256" key="2">
    <source>
        <dbReference type="ARBA" id="ARBA00022729"/>
    </source>
</evidence>
<dbReference type="PROSITE" id="PS01187">
    <property type="entry name" value="EGF_CA"/>
    <property type="match status" value="1"/>
</dbReference>
<proteinExistence type="predicted"/>
<protein>
    <submittedName>
        <fullName evidence="11">Uncharacterized LOC107700880</fullName>
    </submittedName>
</protein>
<dbReference type="PROSITE" id="PS00010">
    <property type="entry name" value="ASX_HYDROXYL"/>
    <property type="match status" value="1"/>
</dbReference>
<evidence type="ECO:0000256" key="8">
    <source>
        <dbReference type="SAM" id="SignalP"/>
    </source>
</evidence>
<comment type="caution">
    <text evidence="5">Lacks conserved residue(s) required for the propagation of feature annotation.</text>
</comment>
<keyword evidence="7" id="KW-1133">Transmembrane helix</keyword>
<dbReference type="PROSITE" id="PS50026">
    <property type="entry name" value="EGF_3"/>
    <property type="match status" value="1"/>
</dbReference>
<dbReference type="Gene3D" id="2.60.120.290">
    <property type="entry name" value="Spermadhesin, CUB domain"/>
    <property type="match status" value="1"/>
</dbReference>
<dbReference type="Gene3D" id="2.10.25.10">
    <property type="entry name" value="Laminin"/>
    <property type="match status" value="1"/>
</dbReference>
<dbReference type="Proteomes" id="UP000472260">
    <property type="component" value="Unassembled WGS sequence"/>
</dbReference>
<dbReference type="InterPro" id="IPR049883">
    <property type="entry name" value="NOTCH1_EGF-like"/>
</dbReference>
<evidence type="ECO:0000256" key="5">
    <source>
        <dbReference type="PROSITE-ProRule" id="PRU00076"/>
    </source>
</evidence>
<reference evidence="11" key="1">
    <citation type="submission" date="2025-08" db="UniProtKB">
        <authorList>
            <consortium name="Ensembl"/>
        </authorList>
    </citation>
    <scope>IDENTIFICATION</scope>
</reference>
<feature type="compositionally biased region" description="Acidic residues" evidence="6">
    <location>
        <begin position="184"/>
        <end position="194"/>
    </location>
</feature>
<dbReference type="InterPro" id="IPR001881">
    <property type="entry name" value="EGF-like_Ca-bd_dom"/>
</dbReference>
<accession>A0A671L4S3</accession>
<feature type="compositionally biased region" description="Polar residues" evidence="6">
    <location>
        <begin position="207"/>
        <end position="219"/>
    </location>
</feature>
<dbReference type="InterPro" id="IPR035914">
    <property type="entry name" value="Sperma_CUB_dom_sf"/>
</dbReference>
<gene>
    <name evidence="11" type="primary">LOC107700880</name>
</gene>
<feature type="signal peptide" evidence="8">
    <location>
        <begin position="1"/>
        <end position="24"/>
    </location>
</feature>
<evidence type="ECO:0000256" key="3">
    <source>
        <dbReference type="ARBA" id="ARBA00022737"/>
    </source>
</evidence>
<keyword evidence="12" id="KW-1185">Reference proteome</keyword>
<keyword evidence="1 5" id="KW-0245">EGF-like domain</keyword>
<evidence type="ECO:0000313" key="11">
    <source>
        <dbReference type="Ensembl" id="ENSSANP00000014991.1"/>
    </source>
</evidence>
<keyword evidence="7" id="KW-0812">Transmembrane</keyword>
<keyword evidence="7" id="KW-0472">Membrane</keyword>
<feature type="compositionally biased region" description="Low complexity" evidence="6">
    <location>
        <begin position="637"/>
        <end position="648"/>
    </location>
</feature>
<keyword evidence="3" id="KW-0677">Repeat</keyword>
<dbReference type="Ensembl" id="ENSSANT00000015974.1">
    <property type="protein sequence ID" value="ENSSANP00000014991.1"/>
    <property type="gene ID" value="ENSSANG00000007919.1"/>
</dbReference>
<dbReference type="SUPFAM" id="SSF57196">
    <property type="entry name" value="EGF/Laminin"/>
    <property type="match status" value="1"/>
</dbReference>
<reference evidence="11" key="2">
    <citation type="submission" date="2025-09" db="UniProtKB">
        <authorList>
            <consortium name="Ensembl"/>
        </authorList>
    </citation>
    <scope>IDENTIFICATION</scope>
</reference>
<evidence type="ECO:0000256" key="1">
    <source>
        <dbReference type="ARBA" id="ARBA00022536"/>
    </source>
</evidence>
<dbReference type="SMART" id="SM00042">
    <property type="entry name" value="CUB"/>
    <property type="match status" value="1"/>
</dbReference>
<feature type="region of interest" description="Disordered" evidence="6">
    <location>
        <begin position="626"/>
        <end position="667"/>
    </location>
</feature>
<dbReference type="KEGG" id="sanh:107700880"/>
<sequence>MPRRHLLSTCSLVILIYLTGLISSAEINRYGGQASAGVGHERYAFYALRSCHQVLLDDGGEFFSPDYLCSQPPVWCNWTIQVPPGKRLELYLEDFTPSDACQQKSDQIHLDESPAPAGGQRILERCWRKARYTSVSNTVQVVLLIDGNRRVPYRGFYGRFKAFRSLDSPDSMYEDIPVEVIEAELGDDEDETDAITDSPPAVRDVTADTSGVSTQTPSAGLTSSVKFATSVSNEKSSRDSSPRILAPGYNSNDVVDGDAYYDDHFFAASQEAAGRWAAETQHNQPKSGAAQIRPRYQAAYAGVSDMTLSAQTHMPLVKPAARSPSAMRRNVDAQAHSTGQTELVRARITPDAGEVRWVKVGQRGDKEGVSIEMTTTKSSVTLPVIQPKLQRKSKEKALYRQTLRNVTHNRHFPAELLFEVSVEINLEPEHREESSSLRSALETMIREVFGHLTPKSLDFKRLKKLSSGVLFIVWLQFEKLAVGQQTHRDLQSSLQWLQGRTVKSQTSETQGVIASVSTEDINECETQMVVCDTHAECVNQFGSYSCHCIHGYREVPHGPGASVCVASAEPDCSWTSSPRILRGVYAGISLITLLIVLLLLVAFLLYHRYYRGSFLPRCQKTSASSVVETAASDDDNNNTGNDGSGDANPSIFPPPPPSMRMGKDGHHSLDLPLLRFSSLVPPDGFRSKTPAEKQQF</sequence>
<dbReference type="InterPro" id="IPR000152">
    <property type="entry name" value="EGF-type_Asp/Asn_hydroxyl_site"/>
</dbReference>
<dbReference type="RefSeq" id="XP_016358197.1">
    <property type="nucleotide sequence ID" value="XM_016502711.1"/>
</dbReference>
<dbReference type="GeneID" id="107700880"/>
<dbReference type="InterPro" id="IPR000859">
    <property type="entry name" value="CUB_dom"/>
</dbReference>
<dbReference type="CDD" id="cd00054">
    <property type="entry name" value="EGF_CA"/>
    <property type="match status" value="1"/>
</dbReference>